<reference evidence="1" key="1">
    <citation type="submission" date="2018-06" db="EMBL/GenBank/DDBJ databases">
        <authorList>
            <person name="Zhirakovskaya E."/>
        </authorList>
    </citation>
    <scope>NUCLEOTIDE SEQUENCE</scope>
</reference>
<protein>
    <submittedName>
        <fullName evidence="1">Uncharacterized protein</fullName>
    </submittedName>
</protein>
<evidence type="ECO:0000313" key="1">
    <source>
        <dbReference type="EMBL" id="VAW46218.1"/>
    </source>
</evidence>
<gene>
    <name evidence="1" type="ORF">MNBD_GAMMA02-266</name>
</gene>
<proteinExistence type="predicted"/>
<name>A0A3B0VR95_9ZZZZ</name>
<organism evidence="1">
    <name type="scientific">hydrothermal vent metagenome</name>
    <dbReference type="NCBI Taxonomy" id="652676"/>
    <lineage>
        <taxon>unclassified sequences</taxon>
        <taxon>metagenomes</taxon>
        <taxon>ecological metagenomes</taxon>
    </lineage>
</organism>
<dbReference type="AlphaFoldDB" id="A0A3B0VR95"/>
<sequence length="106" mass="12467">MMTVLYRVAADIVNRIKGFQWSNQIQQLNLIKAQKCNVVCIGRVHMTSVSQGEHDSYDIDRTKSDIWLFWKGLSFYVGIGCWHYFHQCLIKYLGSHKIHYVNLNMI</sequence>
<dbReference type="EMBL" id="UOFA01000264">
    <property type="protein sequence ID" value="VAW46218.1"/>
    <property type="molecule type" value="Genomic_DNA"/>
</dbReference>
<accession>A0A3B0VR95</accession>